<keyword evidence="3" id="KW-1185">Reference proteome</keyword>
<dbReference type="GeneID" id="18254059"/>
<feature type="compositionally biased region" description="Polar residues" evidence="1">
    <location>
        <begin position="98"/>
        <end position="108"/>
    </location>
</feature>
<feature type="compositionally biased region" description="Basic and acidic residues" evidence="1">
    <location>
        <begin position="22"/>
        <end position="46"/>
    </location>
</feature>
<gene>
    <name evidence="2" type="ORF">CTHT_0000210</name>
</gene>
<name>G0RXS4_CHATD</name>
<dbReference type="AlphaFoldDB" id="G0RXS4"/>
<feature type="compositionally biased region" description="Basic residues" evidence="1">
    <location>
        <begin position="212"/>
        <end position="223"/>
    </location>
</feature>
<dbReference type="KEGG" id="cthr:CTHT_0000210"/>
<feature type="compositionally biased region" description="Basic and acidic residues" evidence="1">
    <location>
        <begin position="224"/>
        <end position="235"/>
    </location>
</feature>
<dbReference type="eggNOG" id="ENOG502R5NI">
    <property type="taxonomic scope" value="Eukaryota"/>
</dbReference>
<evidence type="ECO:0000313" key="2">
    <source>
        <dbReference type="EMBL" id="EGS24090.1"/>
    </source>
</evidence>
<dbReference type="Proteomes" id="UP000008066">
    <property type="component" value="Unassembled WGS sequence"/>
</dbReference>
<feature type="compositionally biased region" description="Low complexity" evidence="1">
    <location>
        <begin position="197"/>
        <end position="208"/>
    </location>
</feature>
<evidence type="ECO:0000313" key="3">
    <source>
        <dbReference type="Proteomes" id="UP000008066"/>
    </source>
</evidence>
<reference evidence="2 3" key="1">
    <citation type="journal article" date="2011" name="Cell">
        <title>Insight into structure and assembly of the nuclear pore complex by utilizing the genome of a eukaryotic thermophile.</title>
        <authorList>
            <person name="Amlacher S."/>
            <person name="Sarges P."/>
            <person name="Flemming D."/>
            <person name="van Noort V."/>
            <person name="Kunze R."/>
            <person name="Devos D.P."/>
            <person name="Arumugam M."/>
            <person name="Bork P."/>
            <person name="Hurt E."/>
        </authorList>
    </citation>
    <scope>NUCLEOTIDE SEQUENCE [LARGE SCALE GENOMIC DNA]</scope>
    <source>
        <strain evidence="3">DSM 1495 / CBS 144.50 / IMI 039719</strain>
    </source>
</reference>
<protein>
    <submittedName>
        <fullName evidence="2">Uncharacterized protein</fullName>
    </submittedName>
</protein>
<feature type="region of interest" description="Disordered" evidence="1">
    <location>
        <begin position="21"/>
        <end position="161"/>
    </location>
</feature>
<accession>G0RXS4</accession>
<evidence type="ECO:0000256" key="1">
    <source>
        <dbReference type="SAM" id="MobiDB-lite"/>
    </source>
</evidence>
<dbReference type="OrthoDB" id="4590958at2759"/>
<proteinExistence type="predicted"/>
<dbReference type="HOGENOM" id="CLU_589253_0_0_1"/>
<feature type="region of interest" description="Disordered" evidence="1">
    <location>
        <begin position="373"/>
        <end position="413"/>
    </location>
</feature>
<dbReference type="EMBL" id="GL988030">
    <property type="protein sequence ID" value="EGS24090.1"/>
    <property type="molecule type" value="Genomic_DNA"/>
</dbReference>
<sequence>MPYYPFKRPYSSLLGPPIIQATHDDGLPLEQRGKRVKGDRTRHNSFDDIDENSDPGYELQKDWVGMDSEQESSPCKKGSRVSFAESPSIVIFRDEDSSQLTERSSQSESGDKSPKSKRKNKDGKPAANMAKTRVDPATVSGSKDDRRDSPKMSLDFESPHVFVPPIKFESKKIKLPNYTVRKTKVKADVTGDTPTESSPVWSDVISSSGKPDKKKKKKHKKRKDTSETPETRKLETTTAVSPEPVVERASSPLISETSPADAKTLKSINKRLKSIEARLHVLTSASAITVSSGTEEPDKQRLILHPTFTASELQSLRVEVSHLKSRIEANAIRSAVRHEILFTALTKVSADVNKLSATVASILERVAFPSTLQIQPTDDQESAESASETGTGAANGSVLTPNSAAKKTARSKEKMRAAMDQARRNMEQCLRMLNEDMNKAETAEEAEKFGQLCVRYAEDLFKTL</sequence>
<dbReference type="RefSeq" id="XP_006690576.1">
    <property type="nucleotide sequence ID" value="XM_006690513.1"/>
</dbReference>
<feature type="compositionally biased region" description="Polar residues" evidence="1">
    <location>
        <begin position="373"/>
        <end position="405"/>
    </location>
</feature>
<organism evidence="3">
    <name type="scientific">Chaetomium thermophilum (strain DSM 1495 / CBS 144.50 / IMI 039719)</name>
    <name type="common">Thermochaetoides thermophila</name>
    <dbReference type="NCBI Taxonomy" id="759272"/>
    <lineage>
        <taxon>Eukaryota</taxon>
        <taxon>Fungi</taxon>
        <taxon>Dikarya</taxon>
        <taxon>Ascomycota</taxon>
        <taxon>Pezizomycotina</taxon>
        <taxon>Sordariomycetes</taxon>
        <taxon>Sordariomycetidae</taxon>
        <taxon>Sordariales</taxon>
        <taxon>Chaetomiaceae</taxon>
        <taxon>Thermochaetoides</taxon>
    </lineage>
</organism>
<feature type="region of interest" description="Disordered" evidence="1">
    <location>
        <begin position="174"/>
        <end position="258"/>
    </location>
</feature>